<evidence type="ECO:0000256" key="1">
    <source>
        <dbReference type="SAM" id="SignalP"/>
    </source>
</evidence>
<organism evidence="2 3">
    <name type="scientific">Streptomyces lavendulocolor</name>
    <dbReference type="NCBI Taxonomy" id="67316"/>
    <lineage>
        <taxon>Bacteria</taxon>
        <taxon>Bacillati</taxon>
        <taxon>Actinomycetota</taxon>
        <taxon>Actinomycetes</taxon>
        <taxon>Kitasatosporales</taxon>
        <taxon>Streptomycetaceae</taxon>
        <taxon>Streptomyces</taxon>
    </lineage>
</organism>
<reference evidence="2 3" key="1">
    <citation type="submission" date="2024-06" db="EMBL/GenBank/DDBJ databases">
        <title>The Natural Products Discovery Center: Release of the First 8490 Sequenced Strains for Exploring Actinobacteria Biosynthetic Diversity.</title>
        <authorList>
            <person name="Kalkreuter E."/>
            <person name="Kautsar S.A."/>
            <person name="Yang D."/>
            <person name="Bader C.D."/>
            <person name="Teijaro C.N."/>
            <person name="Fluegel L."/>
            <person name="Davis C.M."/>
            <person name="Simpson J.R."/>
            <person name="Lauterbach L."/>
            <person name="Steele A.D."/>
            <person name="Gui C."/>
            <person name="Meng S."/>
            <person name="Li G."/>
            <person name="Viehrig K."/>
            <person name="Ye F."/>
            <person name="Su P."/>
            <person name="Kiefer A.F."/>
            <person name="Nichols A."/>
            <person name="Cepeda A.J."/>
            <person name="Yan W."/>
            <person name="Fan B."/>
            <person name="Jiang Y."/>
            <person name="Adhikari A."/>
            <person name="Zheng C.-J."/>
            <person name="Schuster L."/>
            <person name="Cowan T.M."/>
            <person name="Smanski M.J."/>
            <person name="Chevrette M.G."/>
            <person name="De Carvalho L.P.S."/>
            <person name="Shen B."/>
        </authorList>
    </citation>
    <scope>NUCLEOTIDE SEQUENCE [LARGE SCALE GENOMIC DNA]</scope>
    <source>
        <strain evidence="2 3">NPDC006337</strain>
    </source>
</reference>
<gene>
    <name evidence="2" type="ORF">ABZ508_06415</name>
</gene>
<accession>A0ABV2W0D6</accession>
<evidence type="ECO:0000313" key="3">
    <source>
        <dbReference type="Proteomes" id="UP001550378"/>
    </source>
</evidence>
<sequence length="60" mass="5719">MTRTTRLLAAGVIAAAVAAGTTATATAAGHPGSPAVAADRAVQGVMTTQGDNHLPAPPQG</sequence>
<proteinExistence type="predicted"/>
<dbReference type="RefSeq" id="WP_359656031.1">
    <property type="nucleotide sequence ID" value="NZ_JBEXZO010000007.1"/>
</dbReference>
<dbReference type="EMBL" id="JBEXZR010000004">
    <property type="protein sequence ID" value="MEU0707004.1"/>
    <property type="molecule type" value="Genomic_DNA"/>
</dbReference>
<keyword evidence="1" id="KW-0732">Signal</keyword>
<feature type="chain" id="PRO_5046278245" evidence="1">
    <location>
        <begin position="28"/>
        <end position="60"/>
    </location>
</feature>
<dbReference type="Proteomes" id="UP001550378">
    <property type="component" value="Unassembled WGS sequence"/>
</dbReference>
<keyword evidence="3" id="KW-1185">Reference proteome</keyword>
<protein>
    <submittedName>
        <fullName evidence="2">Uncharacterized protein</fullName>
    </submittedName>
</protein>
<feature type="signal peptide" evidence="1">
    <location>
        <begin position="1"/>
        <end position="27"/>
    </location>
</feature>
<comment type="caution">
    <text evidence="2">The sequence shown here is derived from an EMBL/GenBank/DDBJ whole genome shotgun (WGS) entry which is preliminary data.</text>
</comment>
<evidence type="ECO:0000313" key="2">
    <source>
        <dbReference type="EMBL" id="MEU0707004.1"/>
    </source>
</evidence>
<name>A0ABV2W0D6_9ACTN</name>